<protein>
    <submittedName>
        <fullName evidence="1">Uncharacterized protein</fullName>
    </submittedName>
</protein>
<sequence>MGCFNISGFFSHLPIAEGDKIGAIVCAQYHNAENMAMESDSLGIYPLMTPVYGEYNDYGGIINIVENYSTDLFKKLVGTDFISFVEANYRNGGVTINTEDNGNQFDDIPNYQKLIKKLIPTYYRLWDNVPDNFKEFPEYVAEYKKMSAYEDKMEASMQNASFLIIYDHESIIKELIKIGSSYLNCTWLGNKYDASENYDIIAKATGYFNKSIFDSQSIEHRLHIDFNQRIKDIESACEETREKLKHDATEKYIQMLEIFKNANLAVTKLIPMHISVNSFFGSVYKNIEVDNEKVKTDILDMLYLDNGLHMMHGMYLPSSYAGQDINYADFVSMHKIMGNIIDKMNV</sequence>
<accession>A0ABZ0Z659</accession>
<reference evidence="1 2" key="1">
    <citation type="submission" date="2023-11" db="EMBL/GenBank/DDBJ databases">
        <authorList>
            <person name="Cook R."/>
            <person name="Crisci M."/>
            <person name="Pye H."/>
            <person name="Adriaenssens E."/>
            <person name="Santini J."/>
        </authorList>
    </citation>
    <scope>NUCLEOTIDE SEQUENCE [LARGE SCALE GENOMIC DNA]</scope>
    <source>
        <strain evidence="1">Lak_Megaphage_Sonny</strain>
    </source>
</reference>
<name>A0ABZ0Z659_9CAUD</name>
<evidence type="ECO:0000313" key="1">
    <source>
        <dbReference type="EMBL" id="WQJ53554.1"/>
    </source>
</evidence>
<dbReference type="EMBL" id="OR769223">
    <property type="protein sequence ID" value="WQJ53554.1"/>
    <property type="molecule type" value="Genomic_DNA"/>
</dbReference>
<evidence type="ECO:0000313" key="2">
    <source>
        <dbReference type="Proteomes" id="UP001358193"/>
    </source>
</evidence>
<keyword evidence="2" id="KW-1185">Reference proteome</keyword>
<dbReference type="Proteomes" id="UP001358193">
    <property type="component" value="Segment"/>
</dbReference>
<organism evidence="1 2">
    <name type="scientific">phage Lak_Megaphage_Sonny</name>
    <dbReference type="NCBI Taxonomy" id="3109229"/>
    <lineage>
        <taxon>Viruses</taxon>
        <taxon>Duplodnaviria</taxon>
        <taxon>Heunggongvirae</taxon>
        <taxon>Uroviricota</taxon>
        <taxon>Caudoviricetes</taxon>
        <taxon>Caudoviricetes code 15 clade</taxon>
    </lineage>
</organism>
<proteinExistence type="predicted"/>